<comment type="caution">
    <text evidence="3">The sequence shown here is derived from an EMBL/GenBank/DDBJ whole genome shotgun (WGS) entry which is preliminary data.</text>
</comment>
<dbReference type="InterPro" id="IPR023210">
    <property type="entry name" value="NADP_OxRdtase_dom"/>
</dbReference>
<dbReference type="PANTHER" id="PTHR43364:SF4">
    <property type="entry name" value="NAD(P)-LINKED OXIDOREDUCTASE SUPERFAMILY PROTEIN"/>
    <property type="match status" value="1"/>
</dbReference>
<dbReference type="GO" id="GO:0016491">
    <property type="term" value="F:oxidoreductase activity"/>
    <property type="evidence" value="ECO:0007669"/>
    <property type="project" value="UniProtKB-KW"/>
</dbReference>
<dbReference type="Gene3D" id="3.20.20.100">
    <property type="entry name" value="NADP-dependent oxidoreductase domain"/>
    <property type="match status" value="1"/>
</dbReference>
<accession>A0A0Q0CPS4</accession>
<dbReference type="FunFam" id="3.20.20.100:FF:000004">
    <property type="entry name" value="Oxidoreductase, aldo/keto reductase"/>
    <property type="match status" value="1"/>
</dbReference>
<evidence type="ECO:0000313" key="4">
    <source>
        <dbReference type="Proteomes" id="UP000050317"/>
    </source>
</evidence>
<dbReference type="SUPFAM" id="SSF51430">
    <property type="entry name" value="NAD(P)-linked oxidoreductase"/>
    <property type="match status" value="1"/>
</dbReference>
<dbReference type="Pfam" id="PF00248">
    <property type="entry name" value="Aldo_ket_red"/>
    <property type="match status" value="1"/>
</dbReference>
<sequence>MMKYRKLGKSGLSVSNLTLGTMGFGSETSEKDSFAILDAFIDAGGKMIDTADVYGGGASEELLGRWLSKRSDKTNHVVLATKARFGTGPDINDCGSSRPHLHRALDTSLRRLGAESIDLYQLHGWDPLTPVEETLSFLDTAIRAGKINYIGLSNFTGWQLQLFIGTAQAMGIQPPVTLQQQYSLMYRENEYEVIPAALHNGVGLLPWSPLAGGFLSGKYSRETAPKAPARLNNDDSMTRHISATLRGSDRNWAILDCVQRIANDLGITPSQVALSWLANKPSVTSPIFGARTMEQFIDNMKAADLDLPAEAIANLDSLSAPTPDDYPYGKFGVLQRKRYIDSSEQALGELSD</sequence>
<dbReference type="PANTHER" id="PTHR43364">
    <property type="entry name" value="NADH-SPECIFIC METHYLGLYOXAL REDUCTASE-RELATED"/>
    <property type="match status" value="1"/>
</dbReference>
<name>A0A0Q0CPS4_9PSED</name>
<keyword evidence="1" id="KW-0560">Oxidoreductase</keyword>
<evidence type="ECO:0000313" key="3">
    <source>
        <dbReference type="EMBL" id="KPZ14615.1"/>
    </source>
</evidence>
<dbReference type="Proteomes" id="UP000050317">
    <property type="component" value="Unassembled WGS sequence"/>
</dbReference>
<proteinExistence type="predicted"/>
<organism evidence="3 4">
    <name type="scientific">Pseudomonas syringae pv. viburni</name>
    <dbReference type="NCBI Taxonomy" id="251703"/>
    <lineage>
        <taxon>Bacteria</taxon>
        <taxon>Pseudomonadati</taxon>
        <taxon>Pseudomonadota</taxon>
        <taxon>Gammaproteobacteria</taxon>
        <taxon>Pseudomonadales</taxon>
        <taxon>Pseudomonadaceae</taxon>
        <taxon>Pseudomonas</taxon>
    </lineage>
</organism>
<evidence type="ECO:0000259" key="2">
    <source>
        <dbReference type="Pfam" id="PF00248"/>
    </source>
</evidence>
<feature type="domain" description="NADP-dependent oxidoreductase" evidence="2">
    <location>
        <begin position="17"/>
        <end position="319"/>
    </location>
</feature>
<dbReference type="AlphaFoldDB" id="A0A0Q0CPS4"/>
<dbReference type="InterPro" id="IPR036812">
    <property type="entry name" value="NAD(P)_OxRdtase_dom_sf"/>
</dbReference>
<protein>
    <submittedName>
        <fullName evidence="3">Putative oxidoreductase, aldo/keto reductase family</fullName>
    </submittedName>
</protein>
<dbReference type="GO" id="GO:0005829">
    <property type="term" value="C:cytosol"/>
    <property type="evidence" value="ECO:0007669"/>
    <property type="project" value="UniProtKB-ARBA"/>
</dbReference>
<dbReference type="EMBL" id="LJRR01000249">
    <property type="protein sequence ID" value="KPZ14615.1"/>
    <property type="molecule type" value="Genomic_DNA"/>
</dbReference>
<dbReference type="InterPro" id="IPR050523">
    <property type="entry name" value="AKR_Detox_Biosynth"/>
</dbReference>
<evidence type="ECO:0000256" key="1">
    <source>
        <dbReference type="ARBA" id="ARBA00023002"/>
    </source>
</evidence>
<dbReference type="PATRIC" id="fig|251703.9.peg.3778"/>
<gene>
    <name evidence="3" type="ORF">ALO40_02711</name>
</gene>
<reference evidence="3 4" key="1">
    <citation type="submission" date="2015-09" db="EMBL/GenBank/DDBJ databases">
        <title>Genome announcement of multiple Pseudomonas syringae strains.</title>
        <authorList>
            <person name="Thakur S."/>
            <person name="Wang P.W."/>
            <person name="Gong Y."/>
            <person name="Weir B.S."/>
            <person name="Guttman D.S."/>
        </authorList>
    </citation>
    <scope>NUCLEOTIDE SEQUENCE [LARGE SCALE GENOMIC DNA]</scope>
    <source>
        <strain evidence="3 4">ICMP3963</strain>
    </source>
</reference>